<keyword evidence="8" id="KW-1185">Reference proteome</keyword>
<evidence type="ECO:0000256" key="4">
    <source>
        <dbReference type="ARBA" id="ARBA00023136"/>
    </source>
</evidence>
<feature type="transmembrane region" description="Helical" evidence="6">
    <location>
        <begin position="186"/>
        <end position="206"/>
    </location>
</feature>
<proteinExistence type="predicted"/>
<feature type="transmembrane region" description="Helical" evidence="6">
    <location>
        <begin position="426"/>
        <end position="447"/>
    </location>
</feature>
<evidence type="ECO:0000256" key="3">
    <source>
        <dbReference type="ARBA" id="ARBA00022989"/>
    </source>
</evidence>
<feature type="transmembrane region" description="Helical" evidence="6">
    <location>
        <begin position="265"/>
        <end position="290"/>
    </location>
</feature>
<dbReference type="SUPFAM" id="SSF103473">
    <property type="entry name" value="MFS general substrate transporter"/>
    <property type="match status" value="1"/>
</dbReference>
<feature type="compositionally biased region" description="Basic and acidic residues" evidence="5">
    <location>
        <begin position="12"/>
        <end position="27"/>
    </location>
</feature>
<evidence type="ECO:0000256" key="1">
    <source>
        <dbReference type="ARBA" id="ARBA00004141"/>
    </source>
</evidence>
<keyword evidence="3 6" id="KW-1133">Transmembrane helix</keyword>
<accession>A0ABR3Q009</accession>
<dbReference type="GeneID" id="95988376"/>
<evidence type="ECO:0000256" key="2">
    <source>
        <dbReference type="ARBA" id="ARBA00022692"/>
    </source>
</evidence>
<feature type="transmembrane region" description="Helical" evidence="6">
    <location>
        <begin position="369"/>
        <end position="389"/>
    </location>
</feature>
<dbReference type="PANTHER" id="PTHR23501:SF58">
    <property type="entry name" value="LOW AFFINITY HEME TRANSPORTER STR3"/>
    <property type="match status" value="1"/>
</dbReference>
<keyword evidence="4 6" id="KW-0472">Membrane</keyword>
<protein>
    <recommendedName>
        <fullName evidence="9">Major facilitator superfamily (MFS) profile domain-containing protein</fullName>
    </recommendedName>
</protein>
<feature type="region of interest" description="Disordered" evidence="5">
    <location>
        <begin position="1"/>
        <end position="38"/>
    </location>
</feature>
<dbReference type="InterPro" id="IPR036259">
    <property type="entry name" value="MFS_trans_sf"/>
</dbReference>
<dbReference type="PANTHER" id="PTHR23501">
    <property type="entry name" value="MAJOR FACILITATOR SUPERFAMILY"/>
    <property type="match status" value="1"/>
</dbReference>
<reference evidence="7 8" key="1">
    <citation type="submission" date="2023-08" db="EMBL/GenBank/DDBJ databases">
        <title>Annotated Genome Sequence of Vanrija albida AlHP1.</title>
        <authorList>
            <person name="Herzog R."/>
        </authorList>
    </citation>
    <scope>NUCLEOTIDE SEQUENCE [LARGE SCALE GENOMIC DNA]</scope>
    <source>
        <strain evidence="7 8">AlHP1</strain>
    </source>
</reference>
<gene>
    <name evidence="7" type="ORF">Q8F55_007333</name>
</gene>
<feature type="transmembrane region" description="Helical" evidence="6">
    <location>
        <begin position="212"/>
        <end position="235"/>
    </location>
</feature>
<sequence length="579" mass="62368">MVAVQEPAIPRSQHDVGRDEKSADVEAPRLSGSDDESGISQAIGVTRIETTRMSPAWAPTDIQTPCSLAAGSSTASGDTPFATSAYKKHTLVATIGVISAVVAAVTQPIMGKISDLASRPAALCAAVTLFTVGYIIVASSRRVSDVVVGLALNQFGQLGIRQMEILLVADITVLEWRGLGQALTSVPWVLSAFIAGYISQGINAYSESGWRWGYGMFCAIVPVCIAPTIMFLFWAQRRARPETELALQRQGGPDPQTRWERLKTFVVQVDIVGLLLIGTSFACLLAPGTLRGTAKGGFSNPSLIALYVVGGVLFLAFGVWEYFFVKHGLMPRRLMNRTFYYFTRRLGETYDLSWVYIIKPEWSARNYTFFGNIMITGLCVFALVAGVFMRVTHGYKWVQIAGLAIRSIGQGIQYLSTGNQTTGTLVMGRILMSVGGGTLFITTQVAAQASVPHADMAMAVAIIGLWTQLGGGIGAAISGAVWNQQVPANLEKYIGATHNATQRAEIFGSLLKARAAEPHALVNQAYTEAIKPLYLAALIVSLLAFIPALLTREIYLGKEHNDVEGKKVREKAAAARPEA</sequence>
<feature type="transmembrane region" description="Helical" evidence="6">
    <location>
        <begin position="116"/>
        <end position="137"/>
    </location>
</feature>
<organism evidence="7 8">
    <name type="scientific">Vanrija albida</name>
    <dbReference type="NCBI Taxonomy" id="181172"/>
    <lineage>
        <taxon>Eukaryota</taxon>
        <taxon>Fungi</taxon>
        <taxon>Dikarya</taxon>
        <taxon>Basidiomycota</taxon>
        <taxon>Agaricomycotina</taxon>
        <taxon>Tremellomycetes</taxon>
        <taxon>Trichosporonales</taxon>
        <taxon>Trichosporonaceae</taxon>
        <taxon>Vanrija</taxon>
    </lineage>
</organism>
<name>A0ABR3Q009_9TREE</name>
<dbReference type="Proteomes" id="UP001565368">
    <property type="component" value="Unassembled WGS sequence"/>
</dbReference>
<dbReference type="Gene3D" id="1.20.1250.20">
    <property type="entry name" value="MFS general substrate transporter like domains"/>
    <property type="match status" value="2"/>
</dbReference>
<feature type="transmembrane region" description="Helical" evidence="6">
    <location>
        <begin position="302"/>
        <end position="325"/>
    </location>
</feature>
<evidence type="ECO:0000313" key="8">
    <source>
        <dbReference type="Proteomes" id="UP001565368"/>
    </source>
</evidence>
<dbReference type="RefSeq" id="XP_069207841.1">
    <property type="nucleotide sequence ID" value="XM_069355770.1"/>
</dbReference>
<feature type="transmembrane region" description="Helical" evidence="6">
    <location>
        <begin position="91"/>
        <end position="110"/>
    </location>
</feature>
<evidence type="ECO:0008006" key="9">
    <source>
        <dbReference type="Google" id="ProtNLM"/>
    </source>
</evidence>
<dbReference type="Pfam" id="PF07690">
    <property type="entry name" value="MFS_1"/>
    <property type="match status" value="1"/>
</dbReference>
<evidence type="ECO:0000313" key="7">
    <source>
        <dbReference type="EMBL" id="KAL1407897.1"/>
    </source>
</evidence>
<dbReference type="InterPro" id="IPR011701">
    <property type="entry name" value="MFS"/>
</dbReference>
<evidence type="ECO:0000256" key="5">
    <source>
        <dbReference type="SAM" id="MobiDB-lite"/>
    </source>
</evidence>
<dbReference type="EMBL" id="JBBXJM010000005">
    <property type="protein sequence ID" value="KAL1407897.1"/>
    <property type="molecule type" value="Genomic_DNA"/>
</dbReference>
<feature type="transmembrane region" description="Helical" evidence="6">
    <location>
        <begin position="459"/>
        <end position="482"/>
    </location>
</feature>
<comment type="subcellular location">
    <subcellularLocation>
        <location evidence="1">Membrane</location>
        <topology evidence="1">Multi-pass membrane protein</topology>
    </subcellularLocation>
</comment>
<feature type="transmembrane region" description="Helical" evidence="6">
    <location>
        <begin position="533"/>
        <end position="550"/>
    </location>
</feature>
<comment type="caution">
    <text evidence="7">The sequence shown here is derived from an EMBL/GenBank/DDBJ whole genome shotgun (WGS) entry which is preliminary data.</text>
</comment>
<keyword evidence="2 6" id="KW-0812">Transmembrane</keyword>
<evidence type="ECO:0000256" key="6">
    <source>
        <dbReference type="SAM" id="Phobius"/>
    </source>
</evidence>